<evidence type="ECO:0000259" key="5">
    <source>
        <dbReference type="PROSITE" id="PS50055"/>
    </source>
</evidence>
<proteinExistence type="inferred from homology"/>
<dbReference type="PROSITE" id="PS50056">
    <property type="entry name" value="TYR_PHOSPHATASE_2"/>
    <property type="match status" value="1"/>
</dbReference>
<dbReference type="InterPro" id="IPR016130">
    <property type="entry name" value="Tyr_Pase_AS"/>
</dbReference>
<evidence type="ECO:0000256" key="4">
    <source>
        <dbReference type="ARBA" id="ARBA00034734"/>
    </source>
</evidence>
<gene>
    <name evidence="7" type="ORF">KUDE01_018028</name>
</gene>
<dbReference type="GO" id="GO:0005634">
    <property type="term" value="C:nucleus"/>
    <property type="evidence" value="ECO:0007669"/>
    <property type="project" value="TreeGrafter"/>
</dbReference>
<protein>
    <recommendedName>
        <fullName evidence="1">protein-tyrosine-phosphatase</fullName>
        <ecNumber evidence="1">3.1.3.48</ecNumber>
    </recommendedName>
</protein>
<evidence type="ECO:0000256" key="2">
    <source>
        <dbReference type="ARBA" id="ARBA00022801"/>
    </source>
</evidence>
<dbReference type="PRINTS" id="PR00700">
    <property type="entry name" value="PRTYPHPHTASE"/>
</dbReference>
<dbReference type="PANTHER" id="PTHR45983:SF4">
    <property type="entry name" value="TYROSINE-PROTEIN PHOSPHATASE NON-RECEPTOR TYPE 18"/>
    <property type="match status" value="1"/>
</dbReference>
<keyword evidence="2" id="KW-0378">Hydrolase</keyword>
<dbReference type="InterPro" id="IPR000242">
    <property type="entry name" value="PTP_cat"/>
</dbReference>
<dbReference type="PROSITE" id="PS50055">
    <property type="entry name" value="TYR_PHOSPHATASE_PTP"/>
    <property type="match status" value="1"/>
</dbReference>
<dbReference type="GO" id="GO:0004726">
    <property type="term" value="F:non-membrane spanning protein tyrosine phosphatase activity"/>
    <property type="evidence" value="ECO:0007669"/>
    <property type="project" value="InterPro"/>
</dbReference>
<dbReference type="AlphaFoldDB" id="A0AAD9FE67"/>
<dbReference type="Gene3D" id="3.90.190.10">
    <property type="entry name" value="Protein tyrosine phosphatase superfamily"/>
    <property type="match status" value="1"/>
</dbReference>
<feature type="domain" description="Tyrosine-protein phosphatase" evidence="5">
    <location>
        <begin position="34"/>
        <end position="247"/>
    </location>
</feature>
<dbReference type="InterPro" id="IPR047170">
    <property type="entry name" value="PTN12/18/22"/>
</dbReference>
<dbReference type="GO" id="GO:0005737">
    <property type="term" value="C:cytoplasm"/>
    <property type="evidence" value="ECO:0007669"/>
    <property type="project" value="TreeGrafter"/>
</dbReference>
<dbReference type="SMART" id="SM00404">
    <property type="entry name" value="PTPc_motif"/>
    <property type="match status" value="1"/>
</dbReference>
<name>A0AAD9FE67_DISEL</name>
<dbReference type="PANTHER" id="PTHR45983">
    <property type="entry name" value="TYROSINE PHOSPHATSE N18, PUTATIVE-RELATED"/>
    <property type="match status" value="1"/>
</dbReference>
<evidence type="ECO:0000313" key="8">
    <source>
        <dbReference type="Proteomes" id="UP001228049"/>
    </source>
</evidence>
<keyword evidence="8" id="KW-1185">Reference proteome</keyword>
<dbReference type="SUPFAM" id="SSF52799">
    <property type="entry name" value="(Phosphotyrosine protein) phosphatases II"/>
    <property type="match status" value="1"/>
</dbReference>
<evidence type="ECO:0000259" key="6">
    <source>
        <dbReference type="PROSITE" id="PS50056"/>
    </source>
</evidence>
<sequence>MELLPSLLSALKAQDPATLDQEYTRELGLTTEDGALKENIKKNRYKDILPYTDSDYINASFIKGASSDCRYIASQAPLSSTLTDFWRMIWQHDVKVIVMACREVEIGRKKCECYWSPVHQSAAFGTFSVCNQGETHPNEHVVIRDLTPNIPADHDVPYEAEGVLDLLQRARESQGTHTSPLLVHCSAGCGRTGVICALDYIHDLLVTKNLTADFSIMEIVLELRKQRPSSVQTKEQYQFISTTVAFMFERFLQQSAGEPHLYSNLTAV</sequence>
<comment type="similarity">
    <text evidence="4">Belongs to the protein-tyrosine phosphatase family. Non-receptor class 4 subfamily.</text>
</comment>
<reference evidence="7" key="1">
    <citation type="submission" date="2023-04" db="EMBL/GenBank/DDBJ databases">
        <title>Chromosome-level genome of Chaenocephalus aceratus.</title>
        <authorList>
            <person name="Park H."/>
        </authorList>
    </citation>
    <scope>NUCLEOTIDE SEQUENCE</scope>
    <source>
        <strain evidence="7">DE</strain>
        <tissue evidence="7">Muscle</tissue>
    </source>
</reference>
<dbReference type="InterPro" id="IPR029021">
    <property type="entry name" value="Prot-tyrosine_phosphatase-like"/>
</dbReference>
<feature type="domain" description="Tyrosine specific protein phosphatases" evidence="6">
    <location>
        <begin position="164"/>
        <end position="238"/>
    </location>
</feature>
<dbReference type="Proteomes" id="UP001228049">
    <property type="component" value="Unassembled WGS sequence"/>
</dbReference>
<organism evidence="7 8">
    <name type="scientific">Dissostichus eleginoides</name>
    <name type="common">Patagonian toothfish</name>
    <name type="synonym">Dissostichus amissus</name>
    <dbReference type="NCBI Taxonomy" id="100907"/>
    <lineage>
        <taxon>Eukaryota</taxon>
        <taxon>Metazoa</taxon>
        <taxon>Chordata</taxon>
        <taxon>Craniata</taxon>
        <taxon>Vertebrata</taxon>
        <taxon>Euteleostomi</taxon>
        <taxon>Actinopterygii</taxon>
        <taxon>Neopterygii</taxon>
        <taxon>Teleostei</taxon>
        <taxon>Neoteleostei</taxon>
        <taxon>Acanthomorphata</taxon>
        <taxon>Eupercaria</taxon>
        <taxon>Perciformes</taxon>
        <taxon>Notothenioidei</taxon>
        <taxon>Nototheniidae</taxon>
        <taxon>Dissostichus</taxon>
    </lineage>
</organism>
<evidence type="ECO:0000256" key="1">
    <source>
        <dbReference type="ARBA" id="ARBA00013064"/>
    </source>
</evidence>
<dbReference type="EC" id="3.1.3.48" evidence="1"/>
<evidence type="ECO:0000256" key="3">
    <source>
        <dbReference type="ARBA" id="ARBA00022912"/>
    </source>
</evidence>
<accession>A0AAD9FE67</accession>
<dbReference type="PROSITE" id="PS00383">
    <property type="entry name" value="TYR_PHOSPHATASE_1"/>
    <property type="match status" value="1"/>
</dbReference>
<dbReference type="InterPro" id="IPR000387">
    <property type="entry name" value="Tyr_Pase_dom"/>
</dbReference>
<evidence type="ECO:0000313" key="7">
    <source>
        <dbReference type="EMBL" id="KAK1898504.1"/>
    </source>
</evidence>
<comment type="caution">
    <text evidence="7">The sequence shown here is derived from an EMBL/GenBank/DDBJ whole genome shotgun (WGS) entry which is preliminary data.</text>
</comment>
<dbReference type="InterPro" id="IPR003595">
    <property type="entry name" value="Tyr_Pase_cat"/>
</dbReference>
<dbReference type="EMBL" id="JASDAP010000008">
    <property type="protein sequence ID" value="KAK1898504.1"/>
    <property type="molecule type" value="Genomic_DNA"/>
</dbReference>
<dbReference type="SMART" id="SM00194">
    <property type="entry name" value="PTPc"/>
    <property type="match status" value="1"/>
</dbReference>
<keyword evidence="3" id="KW-0904">Protein phosphatase</keyword>
<dbReference type="Pfam" id="PF00102">
    <property type="entry name" value="Y_phosphatase"/>
    <property type="match status" value="2"/>
</dbReference>